<proteinExistence type="predicted"/>
<name>A0A0E3SIR1_9EURY</name>
<dbReference type="AlphaFoldDB" id="A0A0E3SIR1"/>
<accession>A0A0E3SIR1</accession>
<dbReference type="Proteomes" id="UP000033101">
    <property type="component" value="Chromosome"/>
</dbReference>
<dbReference type="KEGG" id="mhor:MSHOH_3989"/>
<protein>
    <submittedName>
        <fullName evidence="1">Uncharacterized protein</fullName>
    </submittedName>
</protein>
<organism evidence="1 2">
    <name type="scientific">Methanosarcina horonobensis HB-1 = JCM 15518</name>
    <dbReference type="NCBI Taxonomy" id="1434110"/>
    <lineage>
        <taxon>Archaea</taxon>
        <taxon>Methanobacteriati</taxon>
        <taxon>Methanobacteriota</taxon>
        <taxon>Stenosarchaea group</taxon>
        <taxon>Methanomicrobia</taxon>
        <taxon>Methanosarcinales</taxon>
        <taxon>Methanosarcinaceae</taxon>
        <taxon>Methanosarcina</taxon>
    </lineage>
</organism>
<evidence type="ECO:0000313" key="2">
    <source>
        <dbReference type="Proteomes" id="UP000033101"/>
    </source>
</evidence>
<keyword evidence="2" id="KW-1185">Reference proteome</keyword>
<evidence type="ECO:0000313" key="1">
    <source>
        <dbReference type="EMBL" id="AKB80472.1"/>
    </source>
</evidence>
<dbReference type="PATRIC" id="fig|1434110.4.peg.5076"/>
<sequence>MSGFRYSTHFRSAFKNFYLVCKPISEGVLRISQYDLNEIIQKIKEKSPFDFKEAHRGKARALRVIVSKLYYSLDYKNEPQATREKITQLLLYHGQFSREEIDETFRASSRETTDYSIEFLKQHPELARSEARKTKEFPDEEDEKLEIEELEKPKDTKYIFPHYT</sequence>
<reference evidence="1 2" key="1">
    <citation type="submission" date="2014-07" db="EMBL/GenBank/DDBJ databases">
        <title>Methanogenic archaea and the global carbon cycle.</title>
        <authorList>
            <person name="Henriksen J.R."/>
            <person name="Luke J."/>
            <person name="Reinhart S."/>
            <person name="Benedict M.N."/>
            <person name="Youngblut N.D."/>
            <person name="Metcalf M.E."/>
            <person name="Whitaker R.J."/>
            <person name="Metcalf W.W."/>
        </authorList>
    </citation>
    <scope>NUCLEOTIDE SEQUENCE [LARGE SCALE GENOMIC DNA]</scope>
    <source>
        <strain evidence="1 2">HB-1</strain>
    </source>
</reference>
<dbReference type="HOGENOM" id="CLU_157719_0_0_2"/>
<dbReference type="EMBL" id="CP009516">
    <property type="protein sequence ID" value="AKB80472.1"/>
    <property type="molecule type" value="Genomic_DNA"/>
</dbReference>
<gene>
    <name evidence="1" type="ORF">MSHOH_3989</name>
</gene>